<organism evidence="1">
    <name type="scientific">viral metagenome</name>
    <dbReference type="NCBI Taxonomy" id="1070528"/>
    <lineage>
        <taxon>unclassified sequences</taxon>
        <taxon>metagenomes</taxon>
        <taxon>organismal metagenomes</taxon>
    </lineage>
</organism>
<sequence length="125" mass="14881">MTVILQLSISNYEDDNELIICVVKDISDIINNIKNFDEEIRKASLNKRLFIKIINNSSCNSYLCFYGYLREGHYDYDNHEKESLLKISFFKDGNTDYTEDNFNIWEISEEYIKTSFDKLNFIPDF</sequence>
<evidence type="ECO:0000313" key="1">
    <source>
        <dbReference type="EMBL" id="QHS77735.1"/>
    </source>
</evidence>
<accession>A0A6C0AED2</accession>
<name>A0A6C0AED2_9ZZZZ</name>
<proteinExistence type="predicted"/>
<dbReference type="AlphaFoldDB" id="A0A6C0AED2"/>
<dbReference type="EMBL" id="MN740593">
    <property type="protein sequence ID" value="QHS77735.1"/>
    <property type="molecule type" value="Genomic_DNA"/>
</dbReference>
<protein>
    <submittedName>
        <fullName evidence="1">Uncharacterized protein</fullName>
    </submittedName>
</protein>
<reference evidence="1" key="1">
    <citation type="journal article" date="2020" name="Nature">
        <title>Giant virus diversity and host interactions through global metagenomics.</title>
        <authorList>
            <person name="Schulz F."/>
            <person name="Roux S."/>
            <person name="Paez-Espino D."/>
            <person name="Jungbluth S."/>
            <person name="Walsh D.A."/>
            <person name="Denef V.J."/>
            <person name="McMahon K.D."/>
            <person name="Konstantinidis K.T."/>
            <person name="Eloe-Fadrosh E.A."/>
            <person name="Kyrpides N.C."/>
            <person name="Woyke T."/>
        </authorList>
    </citation>
    <scope>NUCLEOTIDE SEQUENCE</scope>
    <source>
        <strain evidence="1">GVMAG-S-1021933-23</strain>
    </source>
</reference>